<dbReference type="InterPro" id="IPR056911">
    <property type="entry name" value="Phage_Znf_bind_put"/>
</dbReference>
<dbReference type="AlphaFoldDB" id="A0A6I8LZK7"/>
<evidence type="ECO:0000259" key="1">
    <source>
        <dbReference type="Pfam" id="PF24623"/>
    </source>
</evidence>
<gene>
    <name evidence="2" type="ORF">AA23TX_07672</name>
</gene>
<evidence type="ECO:0000313" key="2">
    <source>
        <dbReference type="EMBL" id="VVJ22758.1"/>
    </source>
</evidence>
<keyword evidence="3" id="KW-1185">Reference proteome</keyword>
<feature type="domain" description="DNA-binding phage zinc finger" evidence="1">
    <location>
        <begin position="79"/>
        <end position="127"/>
    </location>
</feature>
<proteinExistence type="predicted"/>
<dbReference type="Proteomes" id="UP000399805">
    <property type="component" value="Unassembled WGS sequence"/>
</dbReference>
<reference evidence="2 3" key="1">
    <citation type="submission" date="2019-09" db="EMBL/GenBank/DDBJ databases">
        <authorList>
            <person name="Leyn A S."/>
        </authorList>
    </citation>
    <scope>NUCLEOTIDE SEQUENCE [LARGE SCALE GENOMIC DNA]</scope>
    <source>
        <strain evidence="2">AA231_1</strain>
    </source>
</reference>
<dbReference type="EMBL" id="CABVGP010000003">
    <property type="protein sequence ID" value="VVJ22758.1"/>
    <property type="molecule type" value="Genomic_DNA"/>
</dbReference>
<protein>
    <recommendedName>
        <fullName evidence="1">DNA-binding phage zinc finger domain-containing protein</fullName>
    </recommendedName>
</protein>
<name>A0A6I8LZK7_9PSEU</name>
<organism evidence="2 3">
    <name type="scientific">Amycolatopsis camponoti</name>
    <dbReference type="NCBI Taxonomy" id="2606593"/>
    <lineage>
        <taxon>Bacteria</taxon>
        <taxon>Bacillati</taxon>
        <taxon>Actinomycetota</taxon>
        <taxon>Actinomycetes</taxon>
        <taxon>Pseudonocardiales</taxon>
        <taxon>Pseudonocardiaceae</taxon>
        <taxon>Amycolatopsis</taxon>
    </lineage>
</organism>
<dbReference type="Pfam" id="PF24623">
    <property type="entry name" value="Phage_zn_bind_8"/>
    <property type="match status" value="1"/>
</dbReference>
<dbReference type="RefSeq" id="WP_155547704.1">
    <property type="nucleotide sequence ID" value="NZ_CABVGP010000003.1"/>
</dbReference>
<evidence type="ECO:0000313" key="3">
    <source>
        <dbReference type="Proteomes" id="UP000399805"/>
    </source>
</evidence>
<sequence>MSYLVTAVAAIAASQVRFDADDEVGDNLLRSRGLGGRGLRQPDGGDLLGHAQALLVTDYFTLDPTTKATRDPAVVKSALRRAWNACASVPCSKCGVAAGQYCRNRTRGTWWVTRFHRPRQDAAGATRILAKVWIHGLSWAKGNGTFAWDDRAVPTM</sequence>
<accession>A0A6I8LZK7</accession>